<organism evidence="6 7">
    <name type="scientific">Solobacterium moorei</name>
    <dbReference type="NCBI Taxonomy" id="102148"/>
    <lineage>
        <taxon>Bacteria</taxon>
        <taxon>Bacillati</taxon>
        <taxon>Bacillota</taxon>
        <taxon>Erysipelotrichia</taxon>
        <taxon>Erysipelotrichales</taxon>
        <taxon>Erysipelotrichaceae</taxon>
        <taxon>Solobacterium</taxon>
    </lineage>
</organism>
<sequence length="394" mass="45062">MRFREYFCRGETMKCPRCGNLQKSYFYKGSHGYYCRKCIRFGRLLLEEEETSLELQAIQEDCSEYTMQYPLTKFQEAVSKECQMNIRTQDVLLECVCGAGKTEMVLASIADALNENRKVCFAIARRQVVLELSERLKTYFKKAKIIAVCGGHTDEIDGDLIVCTTHQLYRYQGQFSLLILDEPDAFPYRGDEVLHGIAQHACIGHVIYLTATPDNYLLSRVQEGTMRHIVLNKRPHGHDLPVPRLCIYPSIVLFWVLLRWINKHTCNPRIIFVPTVKTASILGKILSIFMKCYVCTSESEDRDRIIYEFKKESNGIMIATTVLERGVTIPKADICVWHANHSVFDEAGLIQMAGRAGRSFTSPEGDVLFLCSEKTELVQLCKEKIEQANHVCIV</sequence>
<dbReference type="GO" id="GO:0006270">
    <property type="term" value="P:DNA replication initiation"/>
    <property type="evidence" value="ECO:0007669"/>
    <property type="project" value="TreeGrafter"/>
</dbReference>
<keyword evidence="6" id="KW-0347">Helicase</keyword>
<dbReference type="SMART" id="SM00490">
    <property type="entry name" value="HELICc"/>
    <property type="match status" value="1"/>
</dbReference>
<keyword evidence="1" id="KW-0547">Nucleotide-binding</keyword>
<dbReference type="Pfam" id="PF00271">
    <property type="entry name" value="Helicase_C"/>
    <property type="match status" value="1"/>
</dbReference>
<keyword evidence="2" id="KW-0067">ATP-binding</keyword>
<evidence type="ECO:0000256" key="2">
    <source>
        <dbReference type="ARBA" id="ARBA00022840"/>
    </source>
</evidence>
<dbReference type="GO" id="GO:0006310">
    <property type="term" value="P:DNA recombination"/>
    <property type="evidence" value="ECO:0007669"/>
    <property type="project" value="TreeGrafter"/>
</dbReference>
<dbReference type="PROSITE" id="PS51194">
    <property type="entry name" value="HELICASE_CTER"/>
    <property type="match status" value="1"/>
</dbReference>
<feature type="domain" description="Helicase C-terminal" evidence="5">
    <location>
        <begin position="260"/>
        <end position="394"/>
    </location>
</feature>
<dbReference type="CDD" id="cd18785">
    <property type="entry name" value="SF2_C"/>
    <property type="match status" value="1"/>
</dbReference>
<dbReference type="GO" id="GO:0043138">
    <property type="term" value="F:3'-5' DNA helicase activity"/>
    <property type="evidence" value="ECO:0007669"/>
    <property type="project" value="TreeGrafter"/>
</dbReference>
<dbReference type="GO" id="GO:0016787">
    <property type="term" value="F:hydrolase activity"/>
    <property type="evidence" value="ECO:0007669"/>
    <property type="project" value="InterPro"/>
</dbReference>
<dbReference type="GO" id="GO:0006302">
    <property type="term" value="P:double-strand break repair"/>
    <property type="evidence" value="ECO:0007669"/>
    <property type="project" value="TreeGrafter"/>
</dbReference>
<dbReference type="GO" id="GO:0005524">
    <property type="term" value="F:ATP binding"/>
    <property type="evidence" value="ECO:0007669"/>
    <property type="project" value="UniProtKB-KW"/>
</dbReference>
<name>A0A412PII7_9FIRM</name>
<feature type="domain" description="Helicase ATP-binding" evidence="4">
    <location>
        <begin position="82"/>
        <end position="231"/>
    </location>
</feature>
<dbReference type="Proteomes" id="UP000284731">
    <property type="component" value="Unassembled WGS sequence"/>
</dbReference>
<proteinExistence type="predicted"/>
<dbReference type="PROSITE" id="PS51192">
    <property type="entry name" value="HELICASE_ATP_BIND_1"/>
    <property type="match status" value="1"/>
</dbReference>
<dbReference type="InterPro" id="IPR006935">
    <property type="entry name" value="Helicase/UvrB_N"/>
</dbReference>
<accession>A0A412PII7</accession>
<reference evidence="6 7" key="1">
    <citation type="submission" date="2018-08" db="EMBL/GenBank/DDBJ databases">
        <title>A genome reference for cultivated species of the human gut microbiota.</title>
        <authorList>
            <person name="Zou Y."/>
            <person name="Xue W."/>
            <person name="Luo G."/>
        </authorList>
    </citation>
    <scope>NUCLEOTIDE SEQUENCE [LARGE SCALE GENOMIC DNA]</scope>
    <source>
        <strain evidence="6 7">AF18-46</strain>
    </source>
</reference>
<evidence type="ECO:0000256" key="3">
    <source>
        <dbReference type="ARBA" id="ARBA00023125"/>
    </source>
</evidence>
<protein>
    <submittedName>
        <fullName evidence="6">Helicase</fullName>
    </submittedName>
</protein>
<dbReference type="InterPro" id="IPR014001">
    <property type="entry name" value="Helicase_ATP-bd"/>
</dbReference>
<dbReference type="Pfam" id="PF04851">
    <property type="entry name" value="ResIII"/>
    <property type="match status" value="1"/>
</dbReference>
<comment type="caution">
    <text evidence="6">The sequence shown here is derived from an EMBL/GenBank/DDBJ whole genome shotgun (WGS) entry which is preliminary data.</text>
</comment>
<dbReference type="PANTHER" id="PTHR30580:SF1">
    <property type="entry name" value="COMF OPERON PROTEIN 1"/>
    <property type="match status" value="1"/>
</dbReference>
<dbReference type="EMBL" id="QRWX01000001">
    <property type="protein sequence ID" value="RGT57964.1"/>
    <property type="molecule type" value="Genomic_DNA"/>
</dbReference>
<dbReference type="PANTHER" id="PTHR30580">
    <property type="entry name" value="PRIMOSOMAL PROTEIN N"/>
    <property type="match status" value="1"/>
</dbReference>
<dbReference type="Gene3D" id="3.40.50.300">
    <property type="entry name" value="P-loop containing nucleotide triphosphate hydrolases"/>
    <property type="match status" value="2"/>
</dbReference>
<evidence type="ECO:0000313" key="6">
    <source>
        <dbReference type="EMBL" id="RGT57964.1"/>
    </source>
</evidence>
<dbReference type="SMART" id="SM00487">
    <property type="entry name" value="DEXDc"/>
    <property type="match status" value="1"/>
</dbReference>
<dbReference type="InterPro" id="IPR027417">
    <property type="entry name" value="P-loop_NTPase"/>
</dbReference>
<evidence type="ECO:0000313" key="7">
    <source>
        <dbReference type="Proteomes" id="UP000284731"/>
    </source>
</evidence>
<keyword evidence="6" id="KW-0378">Hydrolase</keyword>
<evidence type="ECO:0000256" key="1">
    <source>
        <dbReference type="ARBA" id="ARBA00022741"/>
    </source>
</evidence>
<evidence type="ECO:0000259" key="5">
    <source>
        <dbReference type="PROSITE" id="PS51194"/>
    </source>
</evidence>
<dbReference type="GO" id="GO:0003677">
    <property type="term" value="F:DNA binding"/>
    <property type="evidence" value="ECO:0007669"/>
    <property type="project" value="UniProtKB-KW"/>
</dbReference>
<dbReference type="InterPro" id="IPR001650">
    <property type="entry name" value="Helicase_C-like"/>
</dbReference>
<gene>
    <name evidence="6" type="ORF">DWX20_02635</name>
</gene>
<dbReference type="AlphaFoldDB" id="A0A412PII7"/>
<evidence type="ECO:0000259" key="4">
    <source>
        <dbReference type="PROSITE" id="PS51192"/>
    </source>
</evidence>
<keyword evidence="3" id="KW-0238">DNA-binding</keyword>
<dbReference type="SUPFAM" id="SSF52540">
    <property type="entry name" value="P-loop containing nucleoside triphosphate hydrolases"/>
    <property type="match status" value="1"/>
</dbReference>